<name>A0A127P5I5_9BURK</name>
<feature type="signal peptide" evidence="1">
    <location>
        <begin position="1"/>
        <end position="33"/>
    </location>
</feature>
<dbReference type="OrthoDB" id="3222930at2"/>
<protein>
    <submittedName>
        <fullName evidence="2">Glycosyl hydrolases related to GH101 family protein</fullName>
    </submittedName>
</protein>
<dbReference type="InterPro" id="IPR021459">
    <property type="entry name" value="GH101-related"/>
</dbReference>
<dbReference type="AlphaFoldDB" id="A0A127P5I5"/>
<dbReference type="Proteomes" id="UP000072421">
    <property type="component" value="Chromosome"/>
</dbReference>
<dbReference type="GO" id="GO:0016787">
    <property type="term" value="F:hydrolase activity"/>
    <property type="evidence" value="ECO:0007669"/>
    <property type="project" value="UniProtKB-KW"/>
</dbReference>
<gene>
    <name evidence="2" type="ORF">CFter6_0256</name>
</gene>
<accession>A0A127P5I5</accession>
<evidence type="ECO:0000313" key="3">
    <source>
        <dbReference type="Proteomes" id="UP000072421"/>
    </source>
</evidence>
<dbReference type="EMBL" id="CP013232">
    <property type="protein sequence ID" value="AMO92987.1"/>
    <property type="molecule type" value="Genomic_DNA"/>
</dbReference>
<evidence type="ECO:0000313" key="2">
    <source>
        <dbReference type="EMBL" id="AMO92987.1"/>
    </source>
</evidence>
<sequence>MFRLILSAMKKSLLSFLSGTLLLLAVFSSQAQAAIVLENPLWHIVLDPGTLAIRVTPAGATAIQVSDGVGSHRVAALQSTAGQAGWQWDDGAYRIEAKLSERDLMLTVHAKAAGALTLVRQPGSAIGRGLILPLAEGHYVARDNKVWNDFILQKMERLNTTQDLSLPLWGMDHGKFSLHWLLTNPYNNQLDFSADGAGLALQASHTFTQLAPATPMTLTLHLGDGDLLAGAKRYRAWLLAEGRFEFLADKIAKSPGAAKLIGASHAYLWGSGLIAARDVRSWPAFLRILRSKNPLAIDLRRHFGPESRKALVEAGTNPARYQEKILIGAFNAGLNSLAREAWQTDAPDVNRLASRYGELRSEVAQTFGAALNADAKDWGGGVSGATMEQLRKAGLPRLWLGLGEGWEGGLWHPEAIAAGVKAGYLLAPYDSYETALPRGHNPDWATAHFGEKTYRDCAIVLDDGRFKTGFNGFGHYTNPFCMRPLMEARVRAVQEKTGFNSWFLDVTAAGMLFDDYRRGATMTMAQNAYANAASTRWISEDRQLPAGSEDGNAVTAQGIFFAHGMQTPVIGWGDKEMQKDKKSLYYLGNYYPPEEPSNMFKAVPLKALYRSIHFDPAARLPLYQAVFHDSVITTHHWLFDNLKLTNVRRENELAQLLYSVPPLFHLSEGTLASRLPLMQRQDAFFRPLHEKLANQALTGFRWLSADRLLQQTGFADGTTQVANFSAEERSFNGRRFPPYSVTALTADGQTTVFVSEDGR</sequence>
<reference evidence="2 3" key="1">
    <citation type="submission" date="2015-11" db="EMBL/GenBank/DDBJ databases">
        <title>Exploring the genomic traits of fungus-feeding bacterial genus Collimonas.</title>
        <authorList>
            <person name="Song C."/>
            <person name="Schmidt R."/>
            <person name="de Jager V."/>
            <person name="Krzyzanowska D."/>
            <person name="Jongedijk E."/>
            <person name="Cankar K."/>
            <person name="Beekwilder J."/>
            <person name="van Veen A."/>
            <person name="de Boer W."/>
            <person name="van Veen J.A."/>
            <person name="Garbeva P."/>
        </authorList>
    </citation>
    <scope>NUCLEOTIDE SEQUENCE [LARGE SCALE GENOMIC DNA]</scope>
    <source>
        <strain evidence="2 3">Ter6</strain>
    </source>
</reference>
<dbReference type="Pfam" id="PF11308">
    <property type="entry name" value="Glyco_hydro_129"/>
    <property type="match status" value="1"/>
</dbReference>
<keyword evidence="1" id="KW-0732">Signal</keyword>
<proteinExistence type="predicted"/>
<organism evidence="2">
    <name type="scientific">Collimonas fungivorans</name>
    <dbReference type="NCBI Taxonomy" id="158899"/>
    <lineage>
        <taxon>Bacteria</taxon>
        <taxon>Pseudomonadati</taxon>
        <taxon>Pseudomonadota</taxon>
        <taxon>Betaproteobacteria</taxon>
        <taxon>Burkholderiales</taxon>
        <taxon>Oxalobacteraceae</taxon>
        <taxon>Collimonas</taxon>
    </lineage>
</organism>
<dbReference type="PATRIC" id="fig|158899.10.peg.251"/>
<evidence type="ECO:0000256" key="1">
    <source>
        <dbReference type="SAM" id="SignalP"/>
    </source>
</evidence>
<keyword evidence="2" id="KW-0378">Hydrolase</keyword>
<feature type="chain" id="PRO_5007276617" evidence="1">
    <location>
        <begin position="34"/>
        <end position="759"/>
    </location>
</feature>